<dbReference type="Pfam" id="PF04860">
    <property type="entry name" value="Phage_portal"/>
    <property type="match status" value="1"/>
</dbReference>
<protein>
    <submittedName>
        <fullName evidence="3">Phage portal protein</fullName>
    </submittedName>
</protein>
<evidence type="ECO:0000259" key="2">
    <source>
        <dbReference type="Pfam" id="PF13619"/>
    </source>
</evidence>
<evidence type="ECO:0000313" key="4">
    <source>
        <dbReference type="Proteomes" id="UP000641625"/>
    </source>
</evidence>
<dbReference type="AlphaFoldDB" id="A0A847UK79"/>
<dbReference type="InterPro" id="IPR006944">
    <property type="entry name" value="Phage/GTA_portal"/>
</dbReference>
<dbReference type="Pfam" id="PF13619">
    <property type="entry name" value="KTSC"/>
    <property type="match status" value="1"/>
</dbReference>
<evidence type="ECO:0000256" key="1">
    <source>
        <dbReference type="SAM" id="MobiDB-lite"/>
    </source>
</evidence>
<feature type="region of interest" description="Disordered" evidence="1">
    <location>
        <begin position="632"/>
        <end position="653"/>
    </location>
</feature>
<name>A0A847UK79_HALAR</name>
<dbReference type="EMBL" id="WOWA01000002">
    <property type="protein sequence ID" value="NLV11891.1"/>
    <property type="molecule type" value="Genomic_DNA"/>
</dbReference>
<sequence length="653" mass="73000">MSDAIDDNKIAVGVEGIGGDGALSKADSSTQLSDNRIQSLTTGIKPPYNPHRLAAFLELNETLATGIRKKSRYEVGYGFEITPWAGRTADEADDVERDVVSWFWRGPDSTWQTKARQTAEPATPEEVKELARQDYHLIGWCCLEILTDMEGRPVGLAHVPARTVRVRKPQSRFDQPRHPEEGRFIDNDRGEIASRGYVQIRDGRRRYFGEAGDRYRGLDINISPGGDGEPPTVRYQADDSDDEPIFVDRETGDVVEGSAEALENAPANELIFITNPSPLADDYGVPDWISATRTISADEAAKDYNADFFDNDTIPRFAIKVTGGELTEESKRDLRQMLNGLREESHRTVILEVDKFANQLDDDDIEIELQPLGQGISEEMSFEAFREKNEAEIAKVLEVPPIKIGNTGTSNRSNSEQQDRDFALEVIQPEQHKFSQRLYQTIHQRALGVTDWTLEYELRGADQPKQNAEVARRKIQAVNGAIPVNRALEMIGEDPLPDDVPIDGDATLVSEVRSQTPGGRQPTGPRSVEDQLPPEDNKIGERDWADVEANLATKEIEQTQFSSSNLDEGLYDFDEQELYLSFKRDEGQSSLYAYVNIPPTEWSGLTSASSHGSYHYDSIRLDYPYVEITNFHSRLPEGPSPAPGEEPDDVPSI</sequence>
<reference evidence="3" key="1">
    <citation type="submission" date="2019-12" db="EMBL/GenBank/DDBJ databases">
        <title>Whole genome sequencing of Haloarcula argentinensis strain pws5.</title>
        <authorList>
            <person name="Verma D.K."/>
            <person name="Gopal K."/>
            <person name="Prasad E.S."/>
        </authorList>
    </citation>
    <scope>NUCLEOTIDE SEQUENCE</scope>
    <source>
        <strain evidence="3">Pws5</strain>
    </source>
</reference>
<dbReference type="RefSeq" id="WP_170095622.1">
    <property type="nucleotide sequence ID" value="NZ_WOWA01000002.1"/>
</dbReference>
<dbReference type="Proteomes" id="UP000641625">
    <property type="component" value="Unassembled WGS sequence"/>
</dbReference>
<organism evidence="3 4">
    <name type="scientific">Haloarcula argentinensis</name>
    <dbReference type="NCBI Taxonomy" id="43776"/>
    <lineage>
        <taxon>Archaea</taxon>
        <taxon>Methanobacteriati</taxon>
        <taxon>Methanobacteriota</taxon>
        <taxon>Stenosarchaea group</taxon>
        <taxon>Halobacteria</taxon>
        <taxon>Halobacteriales</taxon>
        <taxon>Haloarculaceae</taxon>
        <taxon>Haloarcula</taxon>
    </lineage>
</organism>
<accession>A0A847UK79</accession>
<feature type="domain" description="KTSC" evidence="2">
    <location>
        <begin position="562"/>
        <end position="623"/>
    </location>
</feature>
<gene>
    <name evidence="3" type="ORF">GOC77_01110</name>
</gene>
<feature type="region of interest" description="Disordered" evidence="1">
    <location>
        <begin position="513"/>
        <end position="538"/>
    </location>
</feature>
<dbReference type="InterPro" id="IPR025309">
    <property type="entry name" value="KTSC_dom"/>
</dbReference>
<proteinExistence type="predicted"/>
<evidence type="ECO:0000313" key="3">
    <source>
        <dbReference type="EMBL" id="NLV11891.1"/>
    </source>
</evidence>
<comment type="caution">
    <text evidence="3">The sequence shown here is derived from an EMBL/GenBank/DDBJ whole genome shotgun (WGS) entry which is preliminary data.</text>
</comment>